<dbReference type="InterPro" id="IPR036388">
    <property type="entry name" value="WH-like_DNA-bd_sf"/>
</dbReference>
<dbReference type="InterPro" id="IPR036527">
    <property type="entry name" value="SCP2_sterol-bd_dom_sf"/>
</dbReference>
<dbReference type="PROSITE" id="PS51118">
    <property type="entry name" value="HTH_HXLR"/>
    <property type="match status" value="1"/>
</dbReference>
<dbReference type="InterPro" id="IPR002577">
    <property type="entry name" value="HTH_HxlR"/>
</dbReference>
<dbReference type="SUPFAM" id="SSF55718">
    <property type="entry name" value="SCP-like"/>
    <property type="match status" value="1"/>
</dbReference>
<evidence type="ECO:0000256" key="2">
    <source>
        <dbReference type="ARBA" id="ARBA00023125"/>
    </source>
</evidence>
<dbReference type="Pfam" id="PF01638">
    <property type="entry name" value="HxlR"/>
    <property type="match status" value="1"/>
</dbReference>
<dbReference type="Gene3D" id="1.10.10.10">
    <property type="entry name" value="Winged helix-like DNA-binding domain superfamily/Winged helix DNA-binding domain"/>
    <property type="match status" value="1"/>
</dbReference>
<reference evidence="5 6" key="1">
    <citation type="submission" date="2020-07" db="EMBL/GenBank/DDBJ databases">
        <title>Taxonomic revisions and descriptions of new bacterial species based on genomic comparisons in the high-G+C-content subgroup of the family Alcaligenaceae.</title>
        <authorList>
            <person name="Szabo A."/>
            <person name="Felfoldi T."/>
        </authorList>
    </citation>
    <scope>NUCLEOTIDE SEQUENCE [LARGE SCALE GENOMIC DNA]</scope>
    <source>
        <strain evidence="5 6">LMG 24012</strain>
    </source>
</reference>
<dbReference type="PANTHER" id="PTHR33204">
    <property type="entry name" value="TRANSCRIPTIONAL REGULATOR, MARR FAMILY"/>
    <property type="match status" value="1"/>
</dbReference>
<accession>A0A853G370</accession>
<evidence type="ECO:0000313" key="6">
    <source>
        <dbReference type="Proteomes" id="UP000559809"/>
    </source>
</evidence>
<keyword evidence="3" id="KW-0804">Transcription</keyword>
<dbReference type="Proteomes" id="UP000559809">
    <property type="component" value="Unassembled WGS sequence"/>
</dbReference>
<evidence type="ECO:0000256" key="3">
    <source>
        <dbReference type="ARBA" id="ARBA00023163"/>
    </source>
</evidence>
<sequence length="223" mass="24222">MAIKRSYSDGCAAAHALDLVGERWALLIVRELLLGPKRFTDLRAGLAGISPNVLTQRLGELEAAFVLRRRKLPPPASAWAYELTDWGRELEPAVMELVRWGLRSPAFIRGAPLGVDALVLSFKALACPRRLHGRELRIQLQLEGQAFLVEAGGGELKVRRGEDEHARACATTDTQTLLRLAYGKADLHEALRSGKLTLSGDPAALQAFFDLFALPGPAPQAGA</sequence>
<keyword evidence="2" id="KW-0238">DNA-binding</keyword>
<dbReference type="PANTHER" id="PTHR33204:SF18">
    <property type="entry name" value="TRANSCRIPTIONAL REGULATORY PROTEIN"/>
    <property type="match status" value="1"/>
</dbReference>
<organism evidence="5 6">
    <name type="scientific">Parapusillimonas granuli</name>
    <dbReference type="NCBI Taxonomy" id="380911"/>
    <lineage>
        <taxon>Bacteria</taxon>
        <taxon>Pseudomonadati</taxon>
        <taxon>Pseudomonadota</taxon>
        <taxon>Betaproteobacteria</taxon>
        <taxon>Burkholderiales</taxon>
        <taxon>Alcaligenaceae</taxon>
        <taxon>Parapusillimonas</taxon>
    </lineage>
</organism>
<dbReference type="GO" id="GO:0003677">
    <property type="term" value="F:DNA binding"/>
    <property type="evidence" value="ECO:0007669"/>
    <property type="project" value="UniProtKB-KW"/>
</dbReference>
<dbReference type="EMBL" id="JACCEM010000006">
    <property type="protein sequence ID" value="NYT50292.1"/>
    <property type="molecule type" value="Genomic_DNA"/>
</dbReference>
<keyword evidence="1" id="KW-0805">Transcription regulation</keyword>
<evidence type="ECO:0000313" key="5">
    <source>
        <dbReference type="EMBL" id="NYT50292.1"/>
    </source>
</evidence>
<name>A0A853G370_9BURK</name>
<comment type="caution">
    <text evidence="5">The sequence shown here is derived from an EMBL/GenBank/DDBJ whole genome shotgun (WGS) entry which is preliminary data.</text>
</comment>
<evidence type="ECO:0000256" key="1">
    <source>
        <dbReference type="ARBA" id="ARBA00023015"/>
    </source>
</evidence>
<keyword evidence="6" id="KW-1185">Reference proteome</keyword>
<dbReference type="Gene3D" id="3.30.1050.10">
    <property type="entry name" value="SCP2 sterol-binding domain"/>
    <property type="match status" value="1"/>
</dbReference>
<dbReference type="Pfam" id="PF02036">
    <property type="entry name" value="SCP2"/>
    <property type="match status" value="1"/>
</dbReference>
<evidence type="ECO:0000259" key="4">
    <source>
        <dbReference type="PROSITE" id="PS51118"/>
    </source>
</evidence>
<dbReference type="InterPro" id="IPR003033">
    <property type="entry name" value="SCP2_sterol-bd_dom"/>
</dbReference>
<dbReference type="AlphaFoldDB" id="A0A853G370"/>
<dbReference type="SUPFAM" id="SSF46785">
    <property type="entry name" value="Winged helix' DNA-binding domain"/>
    <property type="match status" value="1"/>
</dbReference>
<feature type="domain" description="HTH hxlR-type" evidence="4">
    <location>
        <begin position="11"/>
        <end position="109"/>
    </location>
</feature>
<dbReference type="InterPro" id="IPR036390">
    <property type="entry name" value="WH_DNA-bd_sf"/>
</dbReference>
<protein>
    <submittedName>
        <fullName evidence="5">Winged helix-turn-helix transcriptional regulator</fullName>
    </submittedName>
</protein>
<gene>
    <name evidence="5" type="ORF">H0A72_13315</name>
</gene>
<proteinExistence type="predicted"/>
<dbReference type="RefSeq" id="WP_180156074.1">
    <property type="nucleotide sequence ID" value="NZ_JACCEM010000006.1"/>
</dbReference>